<organism evidence="1 2">
    <name type="scientific">Chitinophaga oryziterrae</name>
    <dbReference type="NCBI Taxonomy" id="1031224"/>
    <lineage>
        <taxon>Bacteria</taxon>
        <taxon>Pseudomonadati</taxon>
        <taxon>Bacteroidota</taxon>
        <taxon>Chitinophagia</taxon>
        <taxon>Chitinophagales</taxon>
        <taxon>Chitinophagaceae</taxon>
        <taxon>Chitinophaga</taxon>
    </lineage>
</organism>
<evidence type="ECO:0000313" key="1">
    <source>
        <dbReference type="EMBL" id="MVT44764.1"/>
    </source>
</evidence>
<comment type="caution">
    <text evidence="1">The sequence shown here is derived from an EMBL/GenBank/DDBJ whole genome shotgun (WGS) entry which is preliminary data.</text>
</comment>
<gene>
    <name evidence="1" type="ORF">GO495_29495</name>
</gene>
<dbReference type="OrthoDB" id="671895at2"/>
<reference evidence="1 2" key="1">
    <citation type="submission" date="2019-12" db="EMBL/GenBank/DDBJ databases">
        <title>The draft genomic sequence of strain Chitinophaga oryziterrae JCM 16595.</title>
        <authorList>
            <person name="Zhang X."/>
        </authorList>
    </citation>
    <scope>NUCLEOTIDE SEQUENCE [LARGE SCALE GENOMIC DNA]</scope>
    <source>
        <strain evidence="1 2">JCM 16595</strain>
    </source>
</reference>
<evidence type="ECO:0008006" key="3">
    <source>
        <dbReference type="Google" id="ProtNLM"/>
    </source>
</evidence>
<proteinExistence type="predicted"/>
<dbReference type="RefSeq" id="WP_157303550.1">
    <property type="nucleotide sequence ID" value="NZ_BAAAZB010000018.1"/>
</dbReference>
<keyword evidence="2" id="KW-1185">Reference proteome</keyword>
<dbReference type="EMBL" id="WRXO01000012">
    <property type="protein sequence ID" value="MVT44764.1"/>
    <property type="molecule type" value="Genomic_DNA"/>
</dbReference>
<evidence type="ECO:0000313" key="2">
    <source>
        <dbReference type="Proteomes" id="UP000468388"/>
    </source>
</evidence>
<dbReference type="Proteomes" id="UP000468388">
    <property type="component" value="Unassembled WGS sequence"/>
</dbReference>
<dbReference type="AlphaFoldDB" id="A0A6N8JIG7"/>
<accession>A0A6N8JIG7</accession>
<protein>
    <recommendedName>
        <fullName evidence="3">Four helix bundle protein</fullName>
    </recommendedName>
</protein>
<sequence>MLELLQIKKQLEGLKYINADSLFELRLLLMEAASILTRKHITNAKQKKDVKMSALLLRSFDNIRSYFYIIETTKRGHEDCFISIQSLVVKDIVNLISLSDTQDYKIVPLQNTSLGIAK</sequence>
<name>A0A6N8JIG7_9BACT</name>